<reference evidence="2 3" key="1">
    <citation type="submission" date="2019-05" db="EMBL/GenBank/DDBJ databases">
        <title>Another draft genome of Portunus trituberculatus and its Hox gene families provides insights of decapod evolution.</title>
        <authorList>
            <person name="Jeong J.-H."/>
            <person name="Song I."/>
            <person name="Kim S."/>
            <person name="Choi T."/>
            <person name="Kim D."/>
            <person name="Ryu S."/>
            <person name="Kim W."/>
        </authorList>
    </citation>
    <scope>NUCLEOTIDE SEQUENCE [LARGE SCALE GENOMIC DNA]</scope>
    <source>
        <tissue evidence="2">Muscle</tissue>
    </source>
</reference>
<sequence>MGGRSSWLLVHRFTVFLALSSAYRDVTDISAICLFGQGRCRQEPGGEEVFCKPVVVPVTLPEC</sequence>
<keyword evidence="3" id="KW-1185">Reference proteome</keyword>
<name>A0A5B7G661_PORTR</name>
<feature type="chain" id="PRO_5022962502" description="Secreted protein" evidence="1">
    <location>
        <begin position="23"/>
        <end position="63"/>
    </location>
</feature>
<dbReference type="AlphaFoldDB" id="A0A5B7G661"/>
<gene>
    <name evidence="2" type="ORF">E2C01_045883</name>
</gene>
<proteinExistence type="predicted"/>
<evidence type="ECO:0008006" key="4">
    <source>
        <dbReference type="Google" id="ProtNLM"/>
    </source>
</evidence>
<evidence type="ECO:0000256" key="1">
    <source>
        <dbReference type="SAM" id="SignalP"/>
    </source>
</evidence>
<dbReference type="Proteomes" id="UP000324222">
    <property type="component" value="Unassembled WGS sequence"/>
</dbReference>
<accession>A0A5B7G661</accession>
<comment type="caution">
    <text evidence="2">The sequence shown here is derived from an EMBL/GenBank/DDBJ whole genome shotgun (WGS) entry which is preliminary data.</text>
</comment>
<feature type="signal peptide" evidence="1">
    <location>
        <begin position="1"/>
        <end position="22"/>
    </location>
</feature>
<evidence type="ECO:0000313" key="3">
    <source>
        <dbReference type="Proteomes" id="UP000324222"/>
    </source>
</evidence>
<keyword evidence="1" id="KW-0732">Signal</keyword>
<evidence type="ECO:0000313" key="2">
    <source>
        <dbReference type="EMBL" id="MPC52024.1"/>
    </source>
</evidence>
<dbReference type="EMBL" id="VSRR010010574">
    <property type="protein sequence ID" value="MPC52024.1"/>
    <property type="molecule type" value="Genomic_DNA"/>
</dbReference>
<protein>
    <recommendedName>
        <fullName evidence="4">Secreted protein</fullName>
    </recommendedName>
</protein>
<organism evidence="2 3">
    <name type="scientific">Portunus trituberculatus</name>
    <name type="common">Swimming crab</name>
    <name type="synonym">Neptunus trituberculatus</name>
    <dbReference type="NCBI Taxonomy" id="210409"/>
    <lineage>
        <taxon>Eukaryota</taxon>
        <taxon>Metazoa</taxon>
        <taxon>Ecdysozoa</taxon>
        <taxon>Arthropoda</taxon>
        <taxon>Crustacea</taxon>
        <taxon>Multicrustacea</taxon>
        <taxon>Malacostraca</taxon>
        <taxon>Eumalacostraca</taxon>
        <taxon>Eucarida</taxon>
        <taxon>Decapoda</taxon>
        <taxon>Pleocyemata</taxon>
        <taxon>Brachyura</taxon>
        <taxon>Eubrachyura</taxon>
        <taxon>Portunoidea</taxon>
        <taxon>Portunidae</taxon>
        <taxon>Portuninae</taxon>
        <taxon>Portunus</taxon>
    </lineage>
</organism>